<dbReference type="Pfam" id="PF13420">
    <property type="entry name" value="Acetyltransf_4"/>
    <property type="match status" value="1"/>
</dbReference>
<dbReference type="PANTHER" id="PTHR43072:SF8">
    <property type="entry name" value="ACYLTRANSFERASE FABY-RELATED"/>
    <property type="match status" value="1"/>
</dbReference>
<dbReference type="HOGENOM" id="CLU_013985_4_2_9"/>
<dbReference type="PROSITE" id="PS51186">
    <property type="entry name" value="GNAT"/>
    <property type="match status" value="1"/>
</dbReference>
<feature type="domain" description="N-acetyltransferase" evidence="1">
    <location>
        <begin position="4"/>
        <end position="165"/>
    </location>
</feature>
<dbReference type="OrthoDB" id="9798006at2"/>
<keyword evidence="3" id="KW-1185">Reference proteome</keyword>
<evidence type="ECO:0000313" key="3">
    <source>
        <dbReference type="Proteomes" id="UP000006346"/>
    </source>
</evidence>
<dbReference type="RefSeq" id="WP_014184600.1">
    <property type="nucleotide sequence ID" value="NC_016584.1"/>
</dbReference>
<reference evidence="3" key="1">
    <citation type="submission" date="2011-11" db="EMBL/GenBank/DDBJ databases">
        <title>Complete sequence of Desulfosporosinus orientis DSM 765.</title>
        <authorList>
            <person name="Lucas S."/>
            <person name="Han J."/>
            <person name="Lapidus A."/>
            <person name="Cheng J.-F."/>
            <person name="Goodwin L."/>
            <person name="Pitluck S."/>
            <person name="Peters L."/>
            <person name="Ovchinnikova G."/>
            <person name="Teshima H."/>
            <person name="Detter J.C."/>
            <person name="Han C."/>
            <person name="Tapia R."/>
            <person name="Land M."/>
            <person name="Hauser L."/>
            <person name="Kyrpides N."/>
            <person name="Ivanova N."/>
            <person name="Pagani I."/>
            <person name="Pester M."/>
            <person name="Spring S."/>
            <person name="Ollivier B."/>
            <person name="Rattei T."/>
            <person name="Klenk H.-P."/>
            <person name="Wagner M."/>
            <person name="Loy A."/>
            <person name="Woyke T."/>
        </authorList>
    </citation>
    <scope>NUCLEOTIDE SEQUENCE [LARGE SCALE GENOMIC DNA]</scope>
    <source>
        <strain evidence="3">ATCC 19365 / DSM 765 / NCIMB 8382 / VKM B-1628</strain>
    </source>
</reference>
<dbReference type="Proteomes" id="UP000006346">
    <property type="component" value="Chromosome"/>
</dbReference>
<dbReference type="AlphaFoldDB" id="G7W8S5"/>
<proteinExistence type="predicted"/>
<sequence>MANIIIRQATEGDAAEILEIYAPYIKETNITFEYEVPTLDDFKKRIQEIASHYPYIVCLLDGKMVGYAYAHRHMERAAYQWNAELSVYVAKDCLRLGIGKALYNALIEILKLQNVQNLYAIVTYPNPNSEKMHQYFGFQTIGIYPKTGYKFGQWIDVIWLEKSIGEHEKNPKPLVSIGEISGEVITNILDKCSAAIKRSANGYTR</sequence>
<evidence type="ECO:0000313" key="2">
    <source>
        <dbReference type="EMBL" id="AET67785.1"/>
    </source>
</evidence>
<name>G7W8S5_DESOD</name>
<reference evidence="2 3" key="2">
    <citation type="journal article" date="2012" name="J. Bacteriol.">
        <title>Complete genome sequences of Desulfosporosinus orientis DSM765T, Desulfosporosinus youngiae DSM17734T, Desulfosporosinus meridiei DSM13257T, and Desulfosporosinus acidiphilus DSM22704T.</title>
        <authorList>
            <person name="Pester M."/>
            <person name="Brambilla E."/>
            <person name="Alazard D."/>
            <person name="Rattei T."/>
            <person name="Weinmaier T."/>
            <person name="Han J."/>
            <person name="Lucas S."/>
            <person name="Lapidus A."/>
            <person name="Cheng J.F."/>
            <person name="Goodwin L."/>
            <person name="Pitluck S."/>
            <person name="Peters L."/>
            <person name="Ovchinnikova G."/>
            <person name="Teshima H."/>
            <person name="Detter J.C."/>
            <person name="Han C.S."/>
            <person name="Tapia R."/>
            <person name="Land M.L."/>
            <person name="Hauser L."/>
            <person name="Kyrpides N.C."/>
            <person name="Ivanova N.N."/>
            <person name="Pagani I."/>
            <person name="Huntmann M."/>
            <person name="Wei C.L."/>
            <person name="Davenport K.W."/>
            <person name="Daligault H."/>
            <person name="Chain P.S."/>
            <person name="Chen A."/>
            <person name="Mavromatis K."/>
            <person name="Markowitz V."/>
            <person name="Szeto E."/>
            <person name="Mikhailova N."/>
            <person name="Pati A."/>
            <person name="Wagner M."/>
            <person name="Woyke T."/>
            <person name="Ollivier B."/>
            <person name="Klenk H.P."/>
            <person name="Spring S."/>
            <person name="Loy A."/>
        </authorList>
    </citation>
    <scope>NUCLEOTIDE SEQUENCE [LARGE SCALE GENOMIC DNA]</scope>
    <source>
        <strain evidence="3">ATCC 19365 / DSM 765 / NCIMB 8382 / VKM B-1628</strain>
    </source>
</reference>
<dbReference type="STRING" id="768706.Desor_2182"/>
<dbReference type="InterPro" id="IPR000182">
    <property type="entry name" value="GNAT_dom"/>
</dbReference>
<evidence type="ECO:0000259" key="1">
    <source>
        <dbReference type="PROSITE" id="PS51186"/>
    </source>
</evidence>
<dbReference type="PATRIC" id="fig|768706.3.peg.2199"/>
<dbReference type="InterPro" id="IPR016181">
    <property type="entry name" value="Acyl_CoA_acyltransferase"/>
</dbReference>
<gene>
    <name evidence="2" type="ordered locus">Desor_2182</name>
</gene>
<accession>G7W8S5</accession>
<dbReference type="eggNOG" id="COG1247">
    <property type="taxonomic scope" value="Bacteria"/>
</dbReference>
<keyword evidence="2" id="KW-0012">Acyltransferase</keyword>
<dbReference type="KEGG" id="dor:Desor_2182"/>
<protein>
    <submittedName>
        <fullName evidence="2">Sortase-like acyltransferase</fullName>
    </submittedName>
</protein>
<dbReference type="GO" id="GO:0016747">
    <property type="term" value="F:acyltransferase activity, transferring groups other than amino-acyl groups"/>
    <property type="evidence" value="ECO:0007669"/>
    <property type="project" value="InterPro"/>
</dbReference>
<dbReference type="EMBL" id="CP003108">
    <property type="protein sequence ID" value="AET67785.1"/>
    <property type="molecule type" value="Genomic_DNA"/>
</dbReference>
<keyword evidence="2" id="KW-0808">Transferase</keyword>
<dbReference type="Gene3D" id="3.40.630.30">
    <property type="match status" value="1"/>
</dbReference>
<dbReference type="PANTHER" id="PTHR43072">
    <property type="entry name" value="N-ACETYLTRANSFERASE"/>
    <property type="match status" value="1"/>
</dbReference>
<dbReference type="CDD" id="cd04301">
    <property type="entry name" value="NAT_SF"/>
    <property type="match status" value="1"/>
</dbReference>
<dbReference type="SUPFAM" id="SSF55729">
    <property type="entry name" value="Acyl-CoA N-acyltransferases (Nat)"/>
    <property type="match status" value="1"/>
</dbReference>
<organism evidence="2 3">
    <name type="scientific">Desulfosporosinus orientis (strain ATCC 19365 / DSM 765 / NCIMB 8382 / VKM B-1628 / Singapore I)</name>
    <name type="common">Desulfotomaculum orientis</name>
    <dbReference type="NCBI Taxonomy" id="768706"/>
    <lineage>
        <taxon>Bacteria</taxon>
        <taxon>Bacillati</taxon>
        <taxon>Bacillota</taxon>
        <taxon>Clostridia</taxon>
        <taxon>Eubacteriales</taxon>
        <taxon>Desulfitobacteriaceae</taxon>
        <taxon>Desulfosporosinus</taxon>
    </lineage>
</organism>